<name>A0A4D6E0H0_9CAUD</name>
<proteinExistence type="predicted"/>
<protein>
    <submittedName>
        <fullName evidence="2">Uncharacterized protein</fullName>
    </submittedName>
</protein>
<accession>A0A4D6E0H0</accession>
<dbReference type="KEGG" id="vg:55013149"/>
<feature type="region of interest" description="Disordered" evidence="1">
    <location>
        <begin position="28"/>
        <end position="56"/>
    </location>
</feature>
<evidence type="ECO:0000256" key="1">
    <source>
        <dbReference type="SAM" id="MobiDB-lite"/>
    </source>
</evidence>
<organism evidence="2 3">
    <name type="scientific">Escherichia phage Sortsne</name>
    <dbReference type="NCBI Taxonomy" id="2562456"/>
    <lineage>
        <taxon>Viruses</taxon>
        <taxon>Duplodnaviria</taxon>
        <taxon>Heunggongvirae</taxon>
        <taxon>Uroviricota</taxon>
        <taxon>Caudoviricetes</taxon>
        <taxon>Sortsnevirus</taxon>
        <taxon>Sortsnevirus sortsne</taxon>
    </lineage>
</organism>
<dbReference type="GeneID" id="55013149"/>
<reference evidence="3" key="1">
    <citation type="submission" date="2019-03" db="EMBL/GenBank/DDBJ databases">
        <authorList>
            <person name="Olsen N.S."/>
            <person name="Kot W."/>
            <person name="Hansen L.H."/>
        </authorList>
    </citation>
    <scope>NUCLEOTIDE SEQUENCE [LARGE SCALE GENOMIC DNA]</scope>
</reference>
<evidence type="ECO:0000313" key="3">
    <source>
        <dbReference type="Proteomes" id="UP000297046"/>
    </source>
</evidence>
<evidence type="ECO:0000313" key="2">
    <source>
        <dbReference type="EMBL" id="QBZ71576.1"/>
    </source>
</evidence>
<dbReference type="Proteomes" id="UP000297046">
    <property type="component" value="Segment"/>
</dbReference>
<sequence>MRTNRPQKLAPLLLLLVLPLIGCSNEPARKPPDAKPLIRPLPSEGRQGNRPPECIPTCSDGLEKLLDGMLI</sequence>
<dbReference type="EMBL" id="MK651787">
    <property type="protein sequence ID" value="QBZ71576.1"/>
    <property type="molecule type" value="Genomic_DNA"/>
</dbReference>
<keyword evidence="3" id="KW-1185">Reference proteome</keyword>
<dbReference type="RefSeq" id="YP_009821664.1">
    <property type="nucleotide sequence ID" value="NC_048178.1"/>
</dbReference>